<dbReference type="AlphaFoldDB" id="A0A8S1D858"/>
<dbReference type="CDD" id="cd17729">
    <property type="entry name" value="BRCT_CTDP1"/>
    <property type="match status" value="1"/>
</dbReference>
<evidence type="ECO:0000256" key="10">
    <source>
        <dbReference type="SAM" id="MobiDB-lite"/>
    </source>
</evidence>
<comment type="function">
    <text evidence="9">This promotes the activity of RNA polymerase II.</text>
</comment>
<dbReference type="InterPro" id="IPR036420">
    <property type="entry name" value="BRCT_dom_sf"/>
</dbReference>
<dbReference type="NCBIfam" id="TIGR02250">
    <property type="entry name" value="FCP1_euk"/>
    <property type="match status" value="1"/>
</dbReference>
<name>A0A8S1D858_9INSE</name>
<keyword evidence="14" id="KW-1185">Reference proteome</keyword>
<dbReference type="Pfam" id="PF03031">
    <property type="entry name" value="NIF"/>
    <property type="match status" value="1"/>
</dbReference>
<evidence type="ECO:0000256" key="7">
    <source>
        <dbReference type="ARBA" id="ARBA00047761"/>
    </source>
</evidence>
<feature type="compositionally biased region" description="Basic and acidic residues" evidence="10">
    <location>
        <begin position="309"/>
        <end position="412"/>
    </location>
</feature>
<dbReference type="Proteomes" id="UP000494165">
    <property type="component" value="Unassembled WGS sequence"/>
</dbReference>
<dbReference type="Gene3D" id="3.40.50.10190">
    <property type="entry name" value="BRCT domain"/>
    <property type="match status" value="1"/>
</dbReference>
<dbReference type="GO" id="GO:0008420">
    <property type="term" value="F:RNA polymerase II CTD heptapeptide repeat phosphatase activity"/>
    <property type="evidence" value="ECO:0007669"/>
    <property type="project" value="UniProtKB-UniRule"/>
</dbReference>
<dbReference type="PANTHER" id="PTHR23081:SF36">
    <property type="entry name" value="RNA POLYMERASE II SUBUNIT A C-TERMINAL DOMAIN PHOSPHATASE"/>
    <property type="match status" value="1"/>
</dbReference>
<dbReference type="SUPFAM" id="SSF52113">
    <property type="entry name" value="BRCT domain"/>
    <property type="match status" value="1"/>
</dbReference>
<dbReference type="PROSITE" id="PS50172">
    <property type="entry name" value="BRCT"/>
    <property type="match status" value="1"/>
</dbReference>
<evidence type="ECO:0000256" key="2">
    <source>
        <dbReference type="ARBA" id="ARBA00013081"/>
    </source>
</evidence>
<comment type="catalytic activity">
    <reaction evidence="8 9">
        <text>O-phospho-L-threonyl-[protein] + H2O = L-threonyl-[protein] + phosphate</text>
        <dbReference type="Rhea" id="RHEA:47004"/>
        <dbReference type="Rhea" id="RHEA-COMP:11060"/>
        <dbReference type="Rhea" id="RHEA-COMP:11605"/>
        <dbReference type="ChEBI" id="CHEBI:15377"/>
        <dbReference type="ChEBI" id="CHEBI:30013"/>
        <dbReference type="ChEBI" id="CHEBI:43474"/>
        <dbReference type="ChEBI" id="CHEBI:61977"/>
        <dbReference type="EC" id="3.1.3.16"/>
    </reaction>
</comment>
<dbReference type="FunFam" id="3.40.50.1000:FF:000040">
    <property type="entry name" value="RNA polymerase II subunit A C-terminal domain phosphatase"/>
    <property type="match status" value="1"/>
</dbReference>
<dbReference type="InterPro" id="IPR011053">
    <property type="entry name" value="Single_hybrid_motif"/>
</dbReference>
<keyword evidence="4" id="KW-0904">Protein phosphatase</keyword>
<feature type="region of interest" description="Disordered" evidence="10">
    <location>
        <begin position="290"/>
        <end position="412"/>
    </location>
</feature>
<dbReference type="PANTHER" id="PTHR23081">
    <property type="entry name" value="RNA POLYMERASE II CTD PHOSPHATASE"/>
    <property type="match status" value="1"/>
</dbReference>
<dbReference type="InterPro" id="IPR036412">
    <property type="entry name" value="HAD-like_sf"/>
</dbReference>
<gene>
    <name evidence="13" type="ORF">CLODIP_2_CD06033</name>
</gene>
<dbReference type="InterPro" id="IPR015388">
    <property type="entry name" value="FCP1_C"/>
</dbReference>
<feature type="domain" description="FCP1 homology" evidence="12">
    <location>
        <begin position="137"/>
        <end position="301"/>
    </location>
</feature>
<dbReference type="InterPro" id="IPR004274">
    <property type="entry name" value="FCP1_dom"/>
</dbReference>
<dbReference type="Gene3D" id="3.40.50.1000">
    <property type="entry name" value="HAD superfamily/HAD-like"/>
    <property type="match status" value="1"/>
</dbReference>
<proteinExistence type="predicted"/>
<keyword evidence="5 9" id="KW-0539">Nucleus</keyword>
<evidence type="ECO:0000256" key="6">
    <source>
        <dbReference type="ARBA" id="ARBA00040602"/>
    </source>
</evidence>
<dbReference type="EMBL" id="CADEPI010000129">
    <property type="protein sequence ID" value="CAB3376519.1"/>
    <property type="molecule type" value="Genomic_DNA"/>
</dbReference>
<evidence type="ECO:0000256" key="9">
    <source>
        <dbReference type="RuleBase" id="RU366066"/>
    </source>
</evidence>
<dbReference type="InterPro" id="IPR011947">
    <property type="entry name" value="FCP1_euk"/>
</dbReference>
<dbReference type="Pfam" id="PF00533">
    <property type="entry name" value="BRCT"/>
    <property type="match status" value="1"/>
</dbReference>
<evidence type="ECO:0000259" key="11">
    <source>
        <dbReference type="PROSITE" id="PS50172"/>
    </source>
</evidence>
<dbReference type="Pfam" id="PF00364">
    <property type="entry name" value="Biotin_lipoyl"/>
    <property type="match status" value="1"/>
</dbReference>
<dbReference type="InterPro" id="IPR039189">
    <property type="entry name" value="Fcp1"/>
</dbReference>
<comment type="catalytic activity">
    <reaction evidence="7 9">
        <text>O-phospho-L-seryl-[protein] + H2O = L-seryl-[protein] + phosphate</text>
        <dbReference type="Rhea" id="RHEA:20629"/>
        <dbReference type="Rhea" id="RHEA-COMP:9863"/>
        <dbReference type="Rhea" id="RHEA-COMP:11604"/>
        <dbReference type="ChEBI" id="CHEBI:15377"/>
        <dbReference type="ChEBI" id="CHEBI:29999"/>
        <dbReference type="ChEBI" id="CHEBI:43474"/>
        <dbReference type="ChEBI" id="CHEBI:83421"/>
        <dbReference type="EC" id="3.1.3.16"/>
    </reaction>
</comment>
<dbReference type="Pfam" id="PF09309">
    <property type="entry name" value="FCP1_C"/>
    <property type="match status" value="1"/>
</dbReference>
<reference evidence="13 14" key="1">
    <citation type="submission" date="2020-04" db="EMBL/GenBank/DDBJ databases">
        <authorList>
            <person name="Alioto T."/>
            <person name="Alioto T."/>
            <person name="Gomez Garrido J."/>
        </authorList>
    </citation>
    <scope>NUCLEOTIDE SEQUENCE [LARGE SCALE GENOMIC DNA]</scope>
</reference>
<dbReference type="Gene3D" id="1.10.287.10">
    <property type="entry name" value="S15/NS1, RNA-binding"/>
    <property type="match status" value="1"/>
</dbReference>
<dbReference type="SUPFAM" id="SSF56784">
    <property type="entry name" value="HAD-like"/>
    <property type="match status" value="1"/>
</dbReference>
<organism evidence="13 14">
    <name type="scientific">Cloeon dipterum</name>
    <dbReference type="NCBI Taxonomy" id="197152"/>
    <lineage>
        <taxon>Eukaryota</taxon>
        <taxon>Metazoa</taxon>
        <taxon>Ecdysozoa</taxon>
        <taxon>Arthropoda</taxon>
        <taxon>Hexapoda</taxon>
        <taxon>Insecta</taxon>
        <taxon>Pterygota</taxon>
        <taxon>Palaeoptera</taxon>
        <taxon>Ephemeroptera</taxon>
        <taxon>Pisciforma</taxon>
        <taxon>Baetidae</taxon>
        <taxon>Cloeon</taxon>
    </lineage>
</organism>
<feature type="region of interest" description="Disordered" evidence="10">
    <location>
        <begin position="612"/>
        <end position="723"/>
    </location>
</feature>
<dbReference type="SMART" id="SM00577">
    <property type="entry name" value="CPDc"/>
    <property type="match status" value="1"/>
</dbReference>
<evidence type="ECO:0000256" key="1">
    <source>
        <dbReference type="ARBA" id="ARBA00004123"/>
    </source>
</evidence>
<dbReference type="SMART" id="SM00292">
    <property type="entry name" value="BRCT"/>
    <property type="match status" value="1"/>
</dbReference>
<evidence type="ECO:0000313" key="14">
    <source>
        <dbReference type="Proteomes" id="UP000494165"/>
    </source>
</evidence>
<sequence>MVKERVVFVGAKGSQQACKLAQWKVKPGDQVSMGKILLHYCNAGEDKHEKLRANKVGTVTTLLLKEGDSIKPGDEVLELELCSHPTVMRDLCAECGADLSDEKQQTASVPMVHSVPELKVSIERAKQLGRVDEERLLRDRKLVLLVDLDQTLIHTTNDDVPVNLKDVHHFQLYGANSPWYHTRLRPGTAKFLEKVFKWYELHICTFGARLYAHTIAKMLDRDERLFSHRILSRDECFDPHSKTANLSALFPCGDHMVCIIDDREDVWNFAPNVVAVKPYHFFQHTGDINAPPGLDKHEQDGSGCVPESLIEKPEKPADEVKASATNEKTEIVKQKEENPEEKVEKKETPEEKAEQNEETPEQKAERKETPEEKVERKEESHEKKVEQKVDSLKEKADENLDKKEVEKEGDKSLESKAKENIKRKEEDLIEINDPDDYLSYLEEILERIHTAYYKEYDETGEVPVMRYVIPKIRTKVLAGQKLVFSGVVPTHVSVNNSRYAQLARKLGATVAEQIVPGETTHLVAARHGTAKVNEARRAGICIVSPEWLMCCSERWERVDERVFPLTKSSKRGVLSERHLRLSANLAESCNPLFVLSSDDLKSMDKEVDDICNETDDESAMDRVTDTDDQDSAGEELMKNSSSFAADLETDDDDDESQDAPKAVKRQHEENVESKEPPIKVNNFDKFNALRESSDSADSENSDGESGNELNEMGLALEREFLLD</sequence>
<evidence type="ECO:0000313" key="13">
    <source>
        <dbReference type="EMBL" id="CAB3376519.1"/>
    </source>
</evidence>
<protein>
    <recommendedName>
        <fullName evidence="6 9">RNA polymerase II subunit A C-terminal domain phosphatase</fullName>
        <ecNumber evidence="2 9">3.1.3.16</ecNumber>
    </recommendedName>
</protein>
<feature type="compositionally biased region" description="Basic and acidic residues" evidence="10">
    <location>
        <begin position="665"/>
        <end position="677"/>
    </location>
</feature>
<dbReference type="InterPro" id="IPR001357">
    <property type="entry name" value="BRCT_dom"/>
</dbReference>
<dbReference type="InterPro" id="IPR023214">
    <property type="entry name" value="HAD_sf"/>
</dbReference>
<dbReference type="InterPro" id="IPR000089">
    <property type="entry name" value="Biotin_lipoyl"/>
</dbReference>
<evidence type="ECO:0000256" key="3">
    <source>
        <dbReference type="ARBA" id="ARBA00022801"/>
    </source>
</evidence>
<evidence type="ECO:0000256" key="8">
    <source>
        <dbReference type="ARBA" id="ARBA00048336"/>
    </source>
</evidence>
<dbReference type="PROSITE" id="PS50969">
    <property type="entry name" value="FCP1"/>
    <property type="match status" value="1"/>
</dbReference>
<comment type="caution">
    <text evidence="13">The sequence shown here is derived from an EMBL/GenBank/DDBJ whole genome shotgun (WGS) entry which is preliminary data.</text>
</comment>
<feature type="compositionally biased region" description="Acidic residues" evidence="10">
    <location>
        <begin position="647"/>
        <end position="657"/>
    </location>
</feature>
<evidence type="ECO:0000259" key="12">
    <source>
        <dbReference type="PROSITE" id="PS50969"/>
    </source>
</evidence>
<dbReference type="CDD" id="cd07521">
    <property type="entry name" value="HAD_FCP1-like"/>
    <property type="match status" value="1"/>
</dbReference>
<dbReference type="EC" id="3.1.3.16" evidence="2 9"/>
<evidence type="ECO:0000256" key="4">
    <source>
        <dbReference type="ARBA" id="ARBA00022912"/>
    </source>
</evidence>
<dbReference type="OrthoDB" id="10249888at2759"/>
<dbReference type="SUPFAM" id="SSF51230">
    <property type="entry name" value="Single hybrid motif"/>
    <property type="match status" value="1"/>
</dbReference>
<dbReference type="GO" id="GO:0005634">
    <property type="term" value="C:nucleus"/>
    <property type="evidence" value="ECO:0007669"/>
    <property type="project" value="UniProtKB-SubCell"/>
</dbReference>
<evidence type="ECO:0000256" key="5">
    <source>
        <dbReference type="ARBA" id="ARBA00023242"/>
    </source>
</evidence>
<keyword evidence="3 9" id="KW-0378">Hydrolase</keyword>
<dbReference type="Gene3D" id="2.40.50.100">
    <property type="match status" value="1"/>
</dbReference>
<dbReference type="FunFam" id="3.40.50.10190:FF:000007">
    <property type="entry name" value="RNA polymerase II subunit A C-terminal domain phosphatase"/>
    <property type="match status" value="1"/>
</dbReference>
<comment type="subcellular location">
    <subcellularLocation>
        <location evidence="1 9">Nucleus</location>
    </subcellularLocation>
</comment>
<feature type="domain" description="BRCT" evidence="11">
    <location>
        <begin position="472"/>
        <end position="565"/>
    </location>
</feature>
<accession>A0A8S1D858</accession>